<evidence type="ECO:0000256" key="6">
    <source>
        <dbReference type="ARBA" id="ARBA00022837"/>
    </source>
</evidence>
<dbReference type="EC" id="3.1.1.-" evidence="8"/>
<dbReference type="GO" id="GO:0046872">
    <property type="term" value="F:metal ion binding"/>
    <property type="evidence" value="ECO:0007669"/>
    <property type="project" value="UniProtKB-KW"/>
</dbReference>
<dbReference type="InterPro" id="IPR011118">
    <property type="entry name" value="Tannase/feruloyl_esterase"/>
</dbReference>
<dbReference type="PANTHER" id="PTHR33938">
    <property type="entry name" value="FERULOYL ESTERASE B-RELATED"/>
    <property type="match status" value="1"/>
</dbReference>
<comment type="similarity">
    <text evidence="1 8">Belongs to the tannase family.</text>
</comment>
<dbReference type="Pfam" id="PF07519">
    <property type="entry name" value="Tannase"/>
    <property type="match status" value="1"/>
</dbReference>
<evidence type="ECO:0000256" key="3">
    <source>
        <dbReference type="ARBA" id="ARBA00022723"/>
    </source>
</evidence>
<dbReference type="InterPro" id="IPR029058">
    <property type="entry name" value="AB_hydrolase_fold"/>
</dbReference>
<comment type="caution">
    <text evidence="9">The sequence shown here is derived from an EMBL/GenBank/DDBJ whole genome shotgun (WGS) entry which is preliminary data.</text>
</comment>
<organism evidence="9 10">
    <name type="scientific">Diaporthe ampelina</name>
    <dbReference type="NCBI Taxonomy" id="1214573"/>
    <lineage>
        <taxon>Eukaryota</taxon>
        <taxon>Fungi</taxon>
        <taxon>Dikarya</taxon>
        <taxon>Ascomycota</taxon>
        <taxon>Pezizomycotina</taxon>
        <taxon>Sordariomycetes</taxon>
        <taxon>Sordariomycetidae</taxon>
        <taxon>Diaporthales</taxon>
        <taxon>Diaporthaceae</taxon>
        <taxon>Diaporthe</taxon>
    </lineage>
</organism>
<dbReference type="GO" id="GO:0030600">
    <property type="term" value="F:feruloyl esterase activity"/>
    <property type="evidence" value="ECO:0007669"/>
    <property type="project" value="UniProtKB-ARBA"/>
</dbReference>
<feature type="signal peptide" evidence="8">
    <location>
        <begin position="1"/>
        <end position="20"/>
    </location>
</feature>
<sequence length="582" mass="63358">MGSLSSLTALLATIASVAQAVTLDDVCTASYVASHLPASGYYGDYAISVNTGSVTANPVANYTVGPVASPMFPAATFDYCNVTFTYSHGGRGDEVLLTFWLPAPDAFQNRYLFTGGGGYAINSQLESLPGGVMYGAVASQTDGGFGEHQTDAISTFLVQNGTIDWQNVYMFGYQAIREQSLLGREFSRLFFNLTDTDKLYKYYQGCSEGGREGWSQAQRFDDAYDGAVIGAPAFRFAFQQVQHLYADVAEQTMGYYPPPCELQKIMNETIAACDPLDGKADGVVSRTDLCTANYNVSATLGLSYSCPAAPATPFSSATPAQNGTVSAQGVALAQKLLDGLHDDEGRRVYFSYTPSSAFTDAQTAYNNGTGEWEGTVTSLGGSFVQVLLNLEEGENLASLDNATYSTLRDWIWKGWNRYNDVLMTNWPDISPLKNSGAKILHYHGESDYSIPTASSVRYYESVRSVLNPGATYNESIEAMNDFYKLFLVPGGAHCTYNPYEPNGPWPQTNLAALIDWVEKGKEPLTLNATVLQGENIGQNQQICAWPLRPLWANNGTSLECVYDQGSIDSWQYDLDAFAMPVY</sequence>
<name>A0A0G2FK69_9PEZI</name>
<keyword evidence="6" id="KW-0106">Calcium</keyword>
<evidence type="ECO:0000256" key="7">
    <source>
        <dbReference type="ARBA" id="ARBA00023157"/>
    </source>
</evidence>
<evidence type="ECO:0000313" key="9">
    <source>
        <dbReference type="EMBL" id="KKY34449.1"/>
    </source>
</evidence>
<dbReference type="AlphaFoldDB" id="A0A0G2FK69"/>
<protein>
    <recommendedName>
        <fullName evidence="8">Carboxylic ester hydrolase</fullName>
        <ecNumber evidence="8">3.1.1.-</ecNumber>
    </recommendedName>
</protein>
<dbReference type="EMBL" id="LCUC01000204">
    <property type="protein sequence ID" value="KKY34449.1"/>
    <property type="molecule type" value="Genomic_DNA"/>
</dbReference>
<proteinExistence type="inferred from homology"/>
<dbReference type="PANTHER" id="PTHR33938:SF16">
    <property type="entry name" value="CARBOXYLIC ESTER HYDROLASE"/>
    <property type="match status" value="1"/>
</dbReference>
<keyword evidence="7" id="KW-1015">Disulfide bond</keyword>
<keyword evidence="10" id="KW-1185">Reference proteome</keyword>
<evidence type="ECO:0000313" key="10">
    <source>
        <dbReference type="Proteomes" id="UP000034680"/>
    </source>
</evidence>
<evidence type="ECO:0000256" key="2">
    <source>
        <dbReference type="ARBA" id="ARBA00022487"/>
    </source>
</evidence>
<dbReference type="SUPFAM" id="SSF53474">
    <property type="entry name" value="alpha/beta-Hydrolases"/>
    <property type="match status" value="1"/>
</dbReference>
<reference evidence="9 10" key="1">
    <citation type="submission" date="2015-05" db="EMBL/GenBank/DDBJ databases">
        <title>Distinctive expansion of gene families associated with plant cell wall degradation and secondary metabolism in the genomes of grapevine trunk pathogens.</title>
        <authorList>
            <person name="Lawrence D.P."/>
            <person name="Travadon R."/>
            <person name="Rolshausen P.E."/>
            <person name="Baumgartner K."/>
        </authorList>
    </citation>
    <scope>NUCLEOTIDE SEQUENCE [LARGE SCALE GENOMIC DNA]</scope>
    <source>
        <strain evidence="9">DA912</strain>
    </source>
</reference>
<keyword evidence="5 8" id="KW-0378">Hydrolase</keyword>
<feature type="chain" id="PRO_5005117712" description="Carboxylic ester hydrolase" evidence="8">
    <location>
        <begin position="21"/>
        <end position="582"/>
    </location>
</feature>
<evidence type="ECO:0000256" key="1">
    <source>
        <dbReference type="ARBA" id="ARBA00006249"/>
    </source>
</evidence>
<gene>
    <name evidence="9" type="ORF">UCDDA912_g05581</name>
</gene>
<dbReference type="OrthoDB" id="3039123at2759"/>
<keyword evidence="3" id="KW-0479">Metal-binding</keyword>
<keyword evidence="4 8" id="KW-0732">Signal</keyword>
<accession>A0A0G2FK69</accession>
<keyword evidence="2" id="KW-0719">Serine esterase</keyword>
<evidence type="ECO:0000256" key="5">
    <source>
        <dbReference type="ARBA" id="ARBA00022801"/>
    </source>
</evidence>
<dbReference type="Proteomes" id="UP000034680">
    <property type="component" value="Unassembled WGS sequence"/>
</dbReference>
<evidence type="ECO:0000256" key="8">
    <source>
        <dbReference type="RuleBase" id="RU361238"/>
    </source>
</evidence>
<evidence type="ECO:0000256" key="4">
    <source>
        <dbReference type="ARBA" id="ARBA00022729"/>
    </source>
</evidence>
<reference evidence="9 10" key="2">
    <citation type="submission" date="2015-05" db="EMBL/GenBank/DDBJ databases">
        <authorList>
            <person name="Morales-Cruz A."/>
            <person name="Amrine K.C."/>
            <person name="Cantu D."/>
        </authorList>
    </citation>
    <scope>NUCLEOTIDE SEQUENCE [LARGE SCALE GENOMIC DNA]</scope>
    <source>
        <strain evidence="9">DA912</strain>
    </source>
</reference>